<feature type="region of interest" description="Disordered" evidence="1">
    <location>
        <begin position="41"/>
        <end position="76"/>
    </location>
</feature>
<protein>
    <submittedName>
        <fullName evidence="2">Uncharacterized protein</fullName>
    </submittedName>
</protein>
<dbReference type="EMBL" id="BANB01000378">
    <property type="protein sequence ID" value="GAN77575.1"/>
    <property type="molecule type" value="Genomic_DNA"/>
</dbReference>
<reference evidence="2 3" key="1">
    <citation type="submission" date="2012-11" db="EMBL/GenBank/DDBJ databases">
        <title>Whole genome sequence of Acidisphaera rubrifaciens HS-AP3.</title>
        <authorList>
            <person name="Azuma Y."/>
            <person name="Higashiura N."/>
            <person name="Hirakawa H."/>
            <person name="Matsushita K."/>
        </authorList>
    </citation>
    <scope>NUCLEOTIDE SEQUENCE [LARGE SCALE GENOMIC DNA]</scope>
    <source>
        <strain evidence="2 3">HS-AP3</strain>
    </source>
</reference>
<dbReference type="AlphaFoldDB" id="A0A0D6P721"/>
<dbReference type="Proteomes" id="UP000032680">
    <property type="component" value="Unassembled WGS sequence"/>
</dbReference>
<name>A0A0D6P721_9PROT</name>
<evidence type="ECO:0000313" key="3">
    <source>
        <dbReference type="Proteomes" id="UP000032680"/>
    </source>
</evidence>
<comment type="caution">
    <text evidence="2">The sequence shown here is derived from an EMBL/GenBank/DDBJ whole genome shotgun (WGS) entry which is preliminary data.</text>
</comment>
<feature type="compositionally biased region" description="Gly residues" evidence="1">
    <location>
        <begin position="64"/>
        <end position="76"/>
    </location>
</feature>
<organism evidence="2 3">
    <name type="scientific">Acidisphaera rubrifaciens HS-AP3</name>
    <dbReference type="NCBI Taxonomy" id="1231350"/>
    <lineage>
        <taxon>Bacteria</taxon>
        <taxon>Pseudomonadati</taxon>
        <taxon>Pseudomonadota</taxon>
        <taxon>Alphaproteobacteria</taxon>
        <taxon>Acetobacterales</taxon>
        <taxon>Acetobacteraceae</taxon>
        <taxon>Acidisphaera</taxon>
    </lineage>
</organism>
<accession>A0A0D6P721</accession>
<evidence type="ECO:0000256" key="1">
    <source>
        <dbReference type="SAM" id="MobiDB-lite"/>
    </source>
</evidence>
<gene>
    <name evidence="2" type="ORF">Asru_0378_06</name>
</gene>
<feature type="compositionally biased region" description="Basic and acidic residues" evidence="1">
    <location>
        <begin position="44"/>
        <end position="59"/>
    </location>
</feature>
<sequence>MRIARREPQILDQRVVRVCRIDLALHVADEVAIGARVAEAASAEGRRRLGDLKPEDARARALGRHGGGGGKDQQRR</sequence>
<keyword evidence="3" id="KW-1185">Reference proteome</keyword>
<evidence type="ECO:0000313" key="2">
    <source>
        <dbReference type="EMBL" id="GAN77575.1"/>
    </source>
</evidence>
<proteinExistence type="predicted"/>